<evidence type="ECO:0000313" key="2">
    <source>
        <dbReference type="Proteomes" id="UP000613160"/>
    </source>
</evidence>
<dbReference type="InterPro" id="IPR036953">
    <property type="entry name" value="GreA/GreB_C_sf"/>
</dbReference>
<dbReference type="Proteomes" id="UP000613160">
    <property type="component" value="Unassembled WGS sequence"/>
</dbReference>
<organism evidence="1 2">
    <name type="scientific">Aureimonas glaciei</name>
    <dbReference type="NCBI Taxonomy" id="1776957"/>
    <lineage>
        <taxon>Bacteria</taxon>
        <taxon>Pseudomonadati</taxon>
        <taxon>Pseudomonadota</taxon>
        <taxon>Alphaproteobacteria</taxon>
        <taxon>Hyphomicrobiales</taxon>
        <taxon>Aurantimonadaceae</taxon>
        <taxon>Aureimonas</taxon>
    </lineage>
</organism>
<protein>
    <submittedName>
        <fullName evidence="1">Nucleoside-diphosphate kinase</fullName>
    </submittedName>
</protein>
<dbReference type="AlphaFoldDB" id="A0A917DGU1"/>
<dbReference type="GO" id="GO:0032784">
    <property type="term" value="P:regulation of DNA-templated transcription elongation"/>
    <property type="evidence" value="ECO:0007669"/>
    <property type="project" value="InterPro"/>
</dbReference>
<name>A0A917DGU1_9HYPH</name>
<dbReference type="GO" id="GO:0003677">
    <property type="term" value="F:DNA binding"/>
    <property type="evidence" value="ECO:0007669"/>
    <property type="project" value="InterPro"/>
</dbReference>
<sequence>MYAEKRHLLSSKDHTTLECLLNRAISTGDNLAGLIRRKLANAIITFPSDVPPNVAVIGSLAAYRFGDGEIAVKRLVDGTKDEAPDGEASVSTPLGLALLGMTEGETASFFDADGSLRVLHLDEVRNHGEAIASRDAVRGPFPSYMRRNMRPVPGQSLVDFASRHQSRARFPGFMNDDDPGPSAA</sequence>
<keyword evidence="1" id="KW-0808">Transferase</keyword>
<dbReference type="GO" id="GO:0016301">
    <property type="term" value="F:kinase activity"/>
    <property type="evidence" value="ECO:0007669"/>
    <property type="project" value="UniProtKB-KW"/>
</dbReference>
<comment type="caution">
    <text evidence="1">The sequence shown here is derived from an EMBL/GenBank/DDBJ whole genome shotgun (WGS) entry which is preliminary data.</text>
</comment>
<dbReference type="EMBL" id="BMJJ01000014">
    <property type="protein sequence ID" value="GGD37167.1"/>
    <property type="molecule type" value="Genomic_DNA"/>
</dbReference>
<reference evidence="1" key="2">
    <citation type="submission" date="2020-09" db="EMBL/GenBank/DDBJ databases">
        <authorList>
            <person name="Sun Q."/>
            <person name="Zhou Y."/>
        </authorList>
    </citation>
    <scope>NUCLEOTIDE SEQUENCE</scope>
    <source>
        <strain evidence="1">CGMCC 1.15493</strain>
    </source>
</reference>
<reference evidence="1" key="1">
    <citation type="journal article" date="2014" name="Int. J. Syst. Evol. Microbiol.">
        <title>Complete genome sequence of Corynebacterium casei LMG S-19264T (=DSM 44701T), isolated from a smear-ripened cheese.</title>
        <authorList>
            <consortium name="US DOE Joint Genome Institute (JGI-PGF)"/>
            <person name="Walter F."/>
            <person name="Albersmeier A."/>
            <person name="Kalinowski J."/>
            <person name="Ruckert C."/>
        </authorList>
    </citation>
    <scope>NUCLEOTIDE SEQUENCE</scope>
    <source>
        <strain evidence="1">CGMCC 1.15493</strain>
    </source>
</reference>
<keyword evidence="2" id="KW-1185">Reference proteome</keyword>
<dbReference type="RefSeq" id="WP_188854711.1">
    <property type="nucleotide sequence ID" value="NZ_BMJJ01000014.1"/>
</dbReference>
<evidence type="ECO:0000313" key="1">
    <source>
        <dbReference type="EMBL" id="GGD37167.1"/>
    </source>
</evidence>
<proteinExistence type="predicted"/>
<accession>A0A917DGU1</accession>
<keyword evidence="1" id="KW-0418">Kinase</keyword>
<dbReference type="SUPFAM" id="SSF54534">
    <property type="entry name" value="FKBP-like"/>
    <property type="match status" value="1"/>
</dbReference>
<dbReference type="Gene3D" id="3.10.50.30">
    <property type="entry name" value="Transcription elongation factor, GreA/GreB, C-terminal domain"/>
    <property type="match status" value="1"/>
</dbReference>
<gene>
    <name evidence="1" type="ORF">GCM10011335_45030</name>
</gene>